<evidence type="ECO:0000256" key="10">
    <source>
        <dbReference type="PIRSR" id="PIRSR614732-1"/>
    </source>
</evidence>
<gene>
    <name evidence="9 14" type="primary">pyrF</name>
    <name evidence="14" type="ORF">GCM10007096_03140</name>
</gene>
<dbReference type="InterPro" id="IPR047596">
    <property type="entry name" value="OMPdecase_bac"/>
</dbReference>
<dbReference type="RefSeq" id="WP_188495350.1">
    <property type="nucleotide sequence ID" value="NZ_BMFV01000001.1"/>
</dbReference>
<dbReference type="CDD" id="cd04725">
    <property type="entry name" value="OMP_decarboxylase_like"/>
    <property type="match status" value="1"/>
</dbReference>
<keyword evidence="15" id="KW-1185">Reference proteome</keyword>
<dbReference type="SUPFAM" id="SSF51366">
    <property type="entry name" value="Ribulose-phoshate binding barrel"/>
    <property type="match status" value="1"/>
</dbReference>
<dbReference type="GO" id="GO:0044205">
    <property type="term" value="P:'de novo' UMP biosynthetic process"/>
    <property type="evidence" value="ECO:0007669"/>
    <property type="project" value="UniProtKB-UniRule"/>
</dbReference>
<comment type="similarity">
    <text evidence="8 9">Belongs to the OMP decarboxylase family. Type 1 subfamily.</text>
</comment>
<dbReference type="PANTHER" id="PTHR32119:SF2">
    <property type="entry name" value="OROTIDINE 5'-PHOSPHATE DECARBOXYLASE"/>
    <property type="match status" value="1"/>
</dbReference>
<dbReference type="InterPro" id="IPR018089">
    <property type="entry name" value="OMPdecase_AS"/>
</dbReference>
<dbReference type="Proteomes" id="UP000656813">
    <property type="component" value="Unassembled WGS sequence"/>
</dbReference>
<dbReference type="PANTHER" id="PTHR32119">
    <property type="entry name" value="OROTIDINE 5'-PHOSPHATE DECARBOXYLASE"/>
    <property type="match status" value="1"/>
</dbReference>
<organism evidence="14 15">
    <name type="scientific">Pullulanibacillus pueri</name>
    <dbReference type="NCBI Taxonomy" id="1437324"/>
    <lineage>
        <taxon>Bacteria</taxon>
        <taxon>Bacillati</taxon>
        <taxon>Bacillota</taxon>
        <taxon>Bacilli</taxon>
        <taxon>Bacillales</taxon>
        <taxon>Sporolactobacillaceae</taxon>
        <taxon>Pullulanibacillus</taxon>
    </lineage>
</organism>
<dbReference type="InterPro" id="IPR014732">
    <property type="entry name" value="OMPdecase"/>
</dbReference>
<comment type="function">
    <text evidence="1 9">Catalyzes the decarboxylation of orotidine 5'-monophosphate (OMP) to uridine 5'-monophosphate (UMP).</text>
</comment>
<dbReference type="SMART" id="SM00934">
    <property type="entry name" value="OMPdecase"/>
    <property type="match status" value="1"/>
</dbReference>
<feature type="binding site" evidence="9 11">
    <location>
        <position position="184"/>
    </location>
    <ligand>
        <name>substrate</name>
    </ligand>
</feature>
<comment type="catalytic activity">
    <reaction evidence="7 9 12">
        <text>orotidine 5'-phosphate + H(+) = UMP + CO2</text>
        <dbReference type="Rhea" id="RHEA:11596"/>
        <dbReference type="ChEBI" id="CHEBI:15378"/>
        <dbReference type="ChEBI" id="CHEBI:16526"/>
        <dbReference type="ChEBI" id="CHEBI:57538"/>
        <dbReference type="ChEBI" id="CHEBI:57865"/>
        <dbReference type="EC" id="4.1.1.23"/>
    </reaction>
</comment>
<comment type="subunit">
    <text evidence="3 9">Homodimer.</text>
</comment>
<feature type="binding site" evidence="9 11">
    <location>
        <position position="122"/>
    </location>
    <ligand>
        <name>substrate</name>
    </ligand>
</feature>
<evidence type="ECO:0000256" key="5">
    <source>
        <dbReference type="ARBA" id="ARBA00022975"/>
    </source>
</evidence>
<dbReference type="UniPathway" id="UPA00070">
    <property type="reaction ID" value="UER00120"/>
</dbReference>
<feature type="active site" description="For OMPdecase activity" evidence="10">
    <location>
        <position position="61"/>
    </location>
</feature>
<feature type="active site" description="For OMPdecase activity" evidence="10">
    <location>
        <position position="59"/>
    </location>
</feature>
<evidence type="ECO:0000256" key="12">
    <source>
        <dbReference type="RuleBase" id="RU000512"/>
    </source>
</evidence>
<dbReference type="AlphaFoldDB" id="A0A8J3EJG7"/>
<feature type="binding site" evidence="9 11">
    <location>
        <position position="213"/>
    </location>
    <ligand>
        <name>substrate</name>
    </ligand>
</feature>
<dbReference type="GO" id="GO:0005829">
    <property type="term" value="C:cytosol"/>
    <property type="evidence" value="ECO:0007669"/>
    <property type="project" value="TreeGrafter"/>
</dbReference>
<dbReference type="EC" id="4.1.1.23" evidence="9"/>
<feature type="active site" description="For OMPdecase activity" evidence="10">
    <location>
        <position position="64"/>
    </location>
</feature>
<dbReference type="Pfam" id="PF00215">
    <property type="entry name" value="OMPdecase"/>
    <property type="match status" value="1"/>
</dbReference>
<keyword evidence="6 9" id="KW-0456">Lyase</keyword>
<dbReference type="FunFam" id="3.20.20.70:FF:000015">
    <property type="entry name" value="Orotidine 5'-phosphate decarboxylase"/>
    <property type="match status" value="1"/>
</dbReference>
<evidence type="ECO:0000313" key="14">
    <source>
        <dbReference type="EMBL" id="GGH74666.1"/>
    </source>
</evidence>
<feature type="domain" description="Orotidine 5'-phosphate decarboxylase" evidence="13">
    <location>
        <begin position="4"/>
        <end position="229"/>
    </location>
</feature>
<dbReference type="GO" id="GO:0006207">
    <property type="term" value="P:'de novo' pyrimidine nucleobase biosynthetic process"/>
    <property type="evidence" value="ECO:0007669"/>
    <property type="project" value="InterPro"/>
</dbReference>
<evidence type="ECO:0000256" key="1">
    <source>
        <dbReference type="ARBA" id="ARBA00002356"/>
    </source>
</evidence>
<comment type="pathway">
    <text evidence="2 9 12">Pyrimidine metabolism; UMP biosynthesis via de novo pathway; UMP from orotate: step 2/2.</text>
</comment>
<feature type="binding site" evidence="9 11">
    <location>
        <position position="193"/>
    </location>
    <ligand>
        <name>substrate</name>
    </ligand>
</feature>
<evidence type="ECO:0000256" key="8">
    <source>
        <dbReference type="ARBA" id="ARBA00061012"/>
    </source>
</evidence>
<feature type="active site" description="Proton donor" evidence="9">
    <location>
        <position position="61"/>
    </location>
</feature>
<feature type="binding site" evidence="9 11">
    <location>
        <position position="10"/>
    </location>
    <ligand>
        <name>substrate</name>
    </ligand>
</feature>
<evidence type="ECO:0000256" key="6">
    <source>
        <dbReference type="ARBA" id="ARBA00023239"/>
    </source>
</evidence>
<feature type="binding site" evidence="9 11">
    <location>
        <position position="214"/>
    </location>
    <ligand>
        <name>substrate</name>
    </ligand>
</feature>
<dbReference type="NCBIfam" id="TIGR01740">
    <property type="entry name" value="pyrF"/>
    <property type="match status" value="1"/>
</dbReference>
<dbReference type="HAMAP" id="MF_01200_B">
    <property type="entry name" value="OMPdecase_type1_B"/>
    <property type="match status" value="1"/>
</dbReference>
<comment type="caution">
    <text evidence="14">The sequence shown here is derived from an EMBL/GenBank/DDBJ whole genome shotgun (WGS) entry which is preliminary data.</text>
</comment>
<accession>A0A8J3EJG7</accession>
<evidence type="ECO:0000259" key="13">
    <source>
        <dbReference type="SMART" id="SM00934"/>
    </source>
</evidence>
<evidence type="ECO:0000256" key="2">
    <source>
        <dbReference type="ARBA" id="ARBA00004861"/>
    </source>
</evidence>
<dbReference type="InterPro" id="IPR013785">
    <property type="entry name" value="Aldolase_TIM"/>
</dbReference>
<dbReference type="PROSITE" id="PS00156">
    <property type="entry name" value="OMPDECASE"/>
    <property type="match status" value="1"/>
</dbReference>
<reference evidence="14" key="2">
    <citation type="submission" date="2020-09" db="EMBL/GenBank/DDBJ databases">
        <authorList>
            <person name="Sun Q."/>
            <person name="Zhou Y."/>
        </authorList>
    </citation>
    <scope>NUCLEOTIDE SEQUENCE</scope>
    <source>
        <strain evidence="14">CGMCC 1.12777</strain>
    </source>
</reference>
<reference evidence="14" key="1">
    <citation type="journal article" date="2014" name="Int. J. Syst. Evol. Microbiol.">
        <title>Complete genome sequence of Corynebacterium casei LMG S-19264T (=DSM 44701T), isolated from a smear-ripened cheese.</title>
        <authorList>
            <consortium name="US DOE Joint Genome Institute (JGI-PGF)"/>
            <person name="Walter F."/>
            <person name="Albersmeier A."/>
            <person name="Kalinowski J."/>
            <person name="Ruckert C."/>
        </authorList>
    </citation>
    <scope>NUCLEOTIDE SEQUENCE</scope>
    <source>
        <strain evidence="14">CGMCC 1.12777</strain>
    </source>
</reference>
<dbReference type="InterPro" id="IPR011060">
    <property type="entry name" value="RibuloseP-bd_barrel"/>
</dbReference>
<dbReference type="NCBIfam" id="NF001273">
    <property type="entry name" value="PRK00230.1"/>
    <property type="match status" value="1"/>
</dbReference>
<evidence type="ECO:0000256" key="4">
    <source>
        <dbReference type="ARBA" id="ARBA00022793"/>
    </source>
</evidence>
<name>A0A8J3EJG7_9BACL</name>
<evidence type="ECO:0000256" key="11">
    <source>
        <dbReference type="PIRSR" id="PIRSR614732-2"/>
    </source>
</evidence>
<evidence type="ECO:0000256" key="9">
    <source>
        <dbReference type="HAMAP-Rule" id="MF_01200"/>
    </source>
</evidence>
<feature type="binding site" evidence="9 11">
    <location>
        <position position="32"/>
    </location>
    <ligand>
        <name>substrate</name>
    </ligand>
</feature>
<dbReference type="EMBL" id="BMFV01000001">
    <property type="protein sequence ID" value="GGH74666.1"/>
    <property type="molecule type" value="Genomic_DNA"/>
</dbReference>
<sequence length="240" mass="26445">MRDRVIVALDVSTQEELEVLLNPLLKFKPFVKVGMELFYTQGPDYIRRLKEWGLSVFLDIKLHDIPTTVQKAMRGIAKLDVDIINCHAAGGAEMMRAAITGLDEGTPFGRKRPTCIAVTQLTSTDQVMLEQELLIQHPLKGVVKAYGELAYKSGLDGVVCSAHEASLIKQATSTDFITVTPGIRLAADQANDQKRIATPGEARRLGSDYIVVGRSITQAADPVAAYERVTKEWSEEYVQA</sequence>
<protein>
    <recommendedName>
        <fullName evidence="9">Orotidine 5'-phosphate decarboxylase</fullName>
        <ecNumber evidence="9">4.1.1.23</ecNumber>
    </recommendedName>
    <alternativeName>
        <fullName evidence="9">OMP decarboxylase</fullName>
        <shortName evidence="9">OMPDCase</shortName>
        <shortName evidence="9">OMPdecase</shortName>
    </alternativeName>
</protein>
<evidence type="ECO:0000256" key="3">
    <source>
        <dbReference type="ARBA" id="ARBA00011738"/>
    </source>
</evidence>
<dbReference type="InterPro" id="IPR001754">
    <property type="entry name" value="OMPdeCOase_dom"/>
</dbReference>
<evidence type="ECO:0000313" key="15">
    <source>
        <dbReference type="Proteomes" id="UP000656813"/>
    </source>
</evidence>
<evidence type="ECO:0000256" key="7">
    <source>
        <dbReference type="ARBA" id="ARBA00049157"/>
    </source>
</evidence>
<dbReference type="GO" id="GO:0004590">
    <property type="term" value="F:orotidine-5'-phosphate decarboxylase activity"/>
    <property type="evidence" value="ECO:0007669"/>
    <property type="project" value="UniProtKB-UniRule"/>
</dbReference>
<feature type="binding site" evidence="9">
    <location>
        <begin position="59"/>
        <end position="68"/>
    </location>
    <ligand>
        <name>substrate</name>
    </ligand>
</feature>
<proteinExistence type="inferred from homology"/>
<dbReference type="Gene3D" id="3.20.20.70">
    <property type="entry name" value="Aldolase class I"/>
    <property type="match status" value="1"/>
</dbReference>
<keyword evidence="4 9" id="KW-0210">Decarboxylase</keyword>
<keyword evidence="5 9" id="KW-0665">Pyrimidine biosynthesis</keyword>